<organism evidence="2">
    <name type="scientific">Anguilla anguilla</name>
    <name type="common">European freshwater eel</name>
    <name type="synonym">Muraena anguilla</name>
    <dbReference type="NCBI Taxonomy" id="7936"/>
    <lineage>
        <taxon>Eukaryota</taxon>
        <taxon>Metazoa</taxon>
        <taxon>Chordata</taxon>
        <taxon>Craniata</taxon>
        <taxon>Vertebrata</taxon>
        <taxon>Euteleostomi</taxon>
        <taxon>Actinopterygii</taxon>
        <taxon>Neopterygii</taxon>
        <taxon>Teleostei</taxon>
        <taxon>Anguilliformes</taxon>
        <taxon>Anguillidae</taxon>
        <taxon>Anguilla</taxon>
    </lineage>
</organism>
<evidence type="ECO:0000256" key="1">
    <source>
        <dbReference type="SAM" id="Phobius"/>
    </source>
</evidence>
<reference evidence="2" key="2">
    <citation type="journal article" date="2015" name="Fish Shellfish Immunol.">
        <title>Early steps in the European eel (Anguilla anguilla)-Vibrio vulnificus interaction in the gills: Role of the RtxA13 toxin.</title>
        <authorList>
            <person name="Callol A."/>
            <person name="Pajuelo D."/>
            <person name="Ebbesson L."/>
            <person name="Teles M."/>
            <person name="MacKenzie S."/>
            <person name="Amaro C."/>
        </authorList>
    </citation>
    <scope>NUCLEOTIDE SEQUENCE</scope>
</reference>
<keyword evidence="1" id="KW-0472">Membrane</keyword>
<dbReference type="EMBL" id="GBXM01104973">
    <property type="protein sequence ID" value="JAH03604.1"/>
    <property type="molecule type" value="Transcribed_RNA"/>
</dbReference>
<protein>
    <submittedName>
        <fullName evidence="2">Uncharacterized protein</fullName>
    </submittedName>
</protein>
<dbReference type="AlphaFoldDB" id="A0A0E9PGD6"/>
<sequence>MSVLHYTQVHLFLFNFITYICLHHVSIYNNKKEVKSVFMGCLISSPSDRCHHKIECC</sequence>
<keyword evidence="1" id="KW-0812">Transmembrane</keyword>
<keyword evidence="1" id="KW-1133">Transmembrane helix</keyword>
<feature type="transmembrane region" description="Helical" evidence="1">
    <location>
        <begin position="12"/>
        <end position="29"/>
    </location>
</feature>
<evidence type="ECO:0000313" key="2">
    <source>
        <dbReference type="EMBL" id="JAH03604.1"/>
    </source>
</evidence>
<accession>A0A0E9PGD6</accession>
<name>A0A0E9PGD6_ANGAN</name>
<reference evidence="2" key="1">
    <citation type="submission" date="2014-11" db="EMBL/GenBank/DDBJ databases">
        <authorList>
            <person name="Amaro Gonzalez C."/>
        </authorList>
    </citation>
    <scope>NUCLEOTIDE SEQUENCE</scope>
</reference>
<proteinExistence type="predicted"/>